<dbReference type="AlphaFoldDB" id="A0A4U8UU29"/>
<accession>A0A4U8UU29</accession>
<dbReference type="Proteomes" id="UP000298663">
    <property type="component" value="Chromosome X"/>
</dbReference>
<organism evidence="1 2">
    <name type="scientific">Steinernema carpocapsae</name>
    <name type="common">Entomopathogenic nematode</name>
    <dbReference type="NCBI Taxonomy" id="34508"/>
    <lineage>
        <taxon>Eukaryota</taxon>
        <taxon>Metazoa</taxon>
        <taxon>Ecdysozoa</taxon>
        <taxon>Nematoda</taxon>
        <taxon>Chromadorea</taxon>
        <taxon>Rhabditida</taxon>
        <taxon>Tylenchina</taxon>
        <taxon>Panagrolaimomorpha</taxon>
        <taxon>Strongyloidoidea</taxon>
        <taxon>Steinernematidae</taxon>
        <taxon>Steinernema</taxon>
    </lineage>
</organism>
<reference evidence="1 2" key="2">
    <citation type="journal article" date="2019" name="G3 (Bethesda)">
        <title>Hybrid Assembly of the Genome of the Entomopathogenic Nematode Steinernema carpocapsae Identifies the X-Chromosome.</title>
        <authorList>
            <person name="Serra L."/>
            <person name="Macchietto M."/>
            <person name="Macias-Munoz A."/>
            <person name="McGill C.J."/>
            <person name="Rodriguez I.M."/>
            <person name="Rodriguez B."/>
            <person name="Murad R."/>
            <person name="Mortazavi A."/>
        </authorList>
    </citation>
    <scope>NUCLEOTIDE SEQUENCE [LARGE SCALE GENOMIC DNA]</scope>
    <source>
        <strain evidence="1 2">ALL</strain>
    </source>
</reference>
<proteinExistence type="predicted"/>
<dbReference type="EMBL" id="AZBU02000001">
    <property type="protein sequence ID" value="TMS36185.1"/>
    <property type="molecule type" value="Genomic_DNA"/>
</dbReference>
<evidence type="ECO:0000313" key="2">
    <source>
        <dbReference type="Proteomes" id="UP000298663"/>
    </source>
</evidence>
<evidence type="ECO:0000313" key="1">
    <source>
        <dbReference type="EMBL" id="TMS36185.1"/>
    </source>
</evidence>
<gene>
    <name evidence="1" type="ORF">L596_003416</name>
</gene>
<protein>
    <submittedName>
        <fullName evidence="1">Uncharacterized protein</fullName>
    </submittedName>
</protein>
<name>A0A4U8UU29_STECR</name>
<keyword evidence="2" id="KW-1185">Reference proteome</keyword>
<sequence>MCEDDDLLVATHTFERSTQERRFMSFPKVTQCNPHRPNSLINPQSLRIRGSHVMTNENKYVREALGHDSWTSKRTHELSVTQCSQVKSDVAELAAQTVHVSFEAHYAEGVPVDKYGEIGGWPLGGGRLCSSLSNRLRD</sequence>
<dbReference type="EMBL" id="CM016762">
    <property type="protein sequence ID" value="TMS36185.1"/>
    <property type="molecule type" value="Genomic_DNA"/>
</dbReference>
<comment type="caution">
    <text evidence="1">The sequence shown here is derived from an EMBL/GenBank/DDBJ whole genome shotgun (WGS) entry which is preliminary data.</text>
</comment>
<reference evidence="1 2" key="1">
    <citation type="journal article" date="2015" name="Genome Biol.">
        <title>Comparative genomics of Steinernema reveals deeply conserved gene regulatory networks.</title>
        <authorList>
            <person name="Dillman A.R."/>
            <person name="Macchietto M."/>
            <person name="Porter C.F."/>
            <person name="Rogers A."/>
            <person name="Williams B."/>
            <person name="Antoshechkin I."/>
            <person name="Lee M.M."/>
            <person name="Goodwin Z."/>
            <person name="Lu X."/>
            <person name="Lewis E.E."/>
            <person name="Goodrich-Blair H."/>
            <person name="Stock S.P."/>
            <person name="Adams B.J."/>
            <person name="Sternberg P.W."/>
            <person name="Mortazavi A."/>
        </authorList>
    </citation>
    <scope>NUCLEOTIDE SEQUENCE [LARGE SCALE GENOMIC DNA]</scope>
    <source>
        <strain evidence="1 2">ALL</strain>
    </source>
</reference>